<keyword evidence="3" id="KW-1185">Reference proteome</keyword>
<dbReference type="SUPFAM" id="SSF51905">
    <property type="entry name" value="FAD/NAD(P)-binding domain"/>
    <property type="match status" value="1"/>
</dbReference>
<dbReference type="Pfam" id="PF01266">
    <property type="entry name" value="DAO"/>
    <property type="match status" value="1"/>
</dbReference>
<evidence type="ECO:0000259" key="1">
    <source>
        <dbReference type="Pfam" id="PF01266"/>
    </source>
</evidence>
<organism evidence="2 3">
    <name type="scientific">Paenibacillus xanthanilyticus</name>
    <dbReference type="NCBI Taxonomy" id="1783531"/>
    <lineage>
        <taxon>Bacteria</taxon>
        <taxon>Bacillati</taxon>
        <taxon>Bacillota</taxon>
        <taxon>Bacilli</taxon>
        <taxon>Bacillales</taxon>
        <taxon>Paenibacillaceae</taxon>
        <taxon>Paenibacillus</taxon>
    </lineage>
</organism>
<dbReference type="Proteomes" id="UP001595715">
    <property type="component" value="Unassembled WGS sequence"/>
</dbReference>
<dbReference type="Gene3D" id="3.50.50.60">
    <property type="entry name" value="FAD/NAD(P)-binding domain"/>
    <property type="match status" value="1"/>
</dbReference>
<comment type="caution">
    <text evidence="2">The sequence shown here is derived from an EMBL/GenBank/DDBJ whole genome shotgun (WGS) entry which is preliminary data.</text>
</comment>
<name>A0ABV8KAV9_9BACL</name>
<proteinExistence type="predicted"/>
<evidence type="ECO:0000313" key="2">
    <source>
        <dbReference type="EMBL" id="MFC4103133.1"/>
    </source>
</evidence>
<dbReference type="RefSeq" id="WP_377721716.1">
    <property type="nucleotide sequence ID" value="NZ_JBHSAM010000034.1"/>
</dbReference>
<dbReference type="PANTHER" id="PTHR13847">
    <property type="entry name" value="SARCOSINE DEHYDROGENASE-RELATED"/>
    <property type="match status" value="1"/>
</dbReference>
<sequence>MKDLHNGTFYWPTTLASPRAYPALAEDAKARVAVIGGGTAGALMGRALATSGFDAVLLEQNRVAAGSTSTNTGLLQFSNDIMLTDLIAQIGEGAAVRFYRACREAVRELGRIAAGTGKDVAYFDRSSLYYASSEQDLPKLAREYEALAANGFDVEFWEPEQIARRFPFRKPGAIVTHGDGEINPLRFVQAVMDTAVDNGLRVFEQTAVIGHDTLPDGTHLLRTSTGHTVMADHVVYSIGYEPEQLRGHLVKPKMNRSFVFVTEPMPRPDRWHGRWLIWETARPYLYMRTSADGRIVAGGLDETAIRPYGSKAAIDKQTCRLYEQVRALLGPDTPPVAYAWNALFAESQDNLPFIGEDPARKGVYYLLGYGGNGDIYCMLGAGLLLSLIRGESHPIADIVRLDRPAPVHA</sequence>
<dbReference type="EC" id="1.-.-.-" evidence="2"/>
<dbReference type="EMBL" id="JBHSAM010000034">
    <property type="protein sequence ID" value="MFC4103133.1"/>
    <property type="molecule type" value="Genomic_DNA"/>
</dbReference>
<protein>
    <submittedName>
        <fullName evidence="2">NAD(P)/FAD-dependent oxidoreductase</fullName>
        <ecNumber evidence="2">1.-.-.-</ecNumber>
    </submittedName>
</protein>
<dbReference type="Gene3D" id="3.30.9.10">
    <property type="entry name" value="D-Amino Acid Oxidase, subunit A, domain 2"/>
    <property type="match status" value="1"/>
</dbReference>
<evidence type="ECO:0000313" key="3">
    <source>
        <dbReference type="Proteomes" id="UP001595715"/>
    </source>
</evidence>
<dbReference type="InterPro" id="IPR036188">
    <property type="entry name" value="FAD/NAD-bd_sf"/>
</dbReference>
<accession>A0ABV8KAV9</accession>
<feature type="domain" description="FAD dependent oxidoreductase" evidence="1">
    <location>
        <begin position="31"/>
        <end position="381"/>
    </location>
</feature>
<keyword evidence="2" id="KW-0560">Oxidoreductase</keyword>
<gene>
    <name evidence="2" type="ORF">ACFOZ8_26285</name>
</gene>
<dbReference type="GO" id="GO:0016491">
    <property type="term" value="F:oxidoreductase activity"/>
    <property type="evidence" value="ECO:0007669"/>
    <property type="project" value="UniProtKB-KW"/>
</dbReference>
<dbReference type="PANTHER" id="PTHR13847:SF201">
    <property type="entry name" value="PUTATIBE OXIDOREDUCTASE"/>
    <property type="match status" value="1"/>
</dbReference>
<dbReference type="InterPro" id="IPR006076">
    <property type="entry name" value="FAD-dep_OxRdtase"/>
</dbReference>
<reference evidence="3" key="1">
    <citation type="journal article" date="2019" name="Int. J. Syst. Evol. Microbiol.">
        <title>The Global Catalogue of Microorganisms (GCM) 10K type strain sequencing project: providing services to taxonomists for standard genome sequencing and annotation.</title>
        <authorList>
            <consortium name="The Broad Institute Genomics Platform"/>
            <consortium name="The Broad Institute Genome Sequencing Center for Infectious Disease"/>
            <person name="Wu L."/>
            <person name="Ma J."/>
        </authorList>
    </citation>
    <scope>NUCLEOTIDE SEQUENCE [LARGE SCALE GENOMIC DNA]</scope>
    <source>
        <strain evidence="3">IBRC-M 10987</strain>
    </source>
</reference>